<keyword evidence="9 16" id="KW-0521">NADP</keyword>
<dbReference type="PANTHER" id="PTHR21071:SF4">
    <property type="entry name" value="UDP-N-ACETYLENOLPYRUVOYLGLUCOSAMINE REDUCTASE"/>
    <property type="match status" value="1"/>
</dbReference>
<evidence type="ECO:0000256" key="2">
    <source>
        <dbReference type="ARBA" id="ARBA00003921"/>
    </source>
</evidence>
<name>A0A0G1J2A2_9BACT</name>
<keyword evidence="13 16" id="KW-0131">Cell cycle</keyword>
<evidence type="ECO:0000256" key="3">
    <source>
        <dbReference type="ARBA" id="ARBA00004496"/>
    </source>
</evidence>
<dbReference type="InterPro" id="IPR036635">
    <property type="entry name" value="MurB_C_sf"/>
</dbReference>
<evidence type="ECO:0000259" key="17">
    <source>
        <dbReference type="PROSITE" id="PS51387"/>
    </source>
</evidence>
<dbReference type="AlphaFoldDB" id="A0A0G1J2A2"/>
<dbReference type="InterPro" id="IPR036318">
    <property type="entry name" value="FAD-bd_PCMH-like_sf"/>
</dbReference>
<dbReference type="GO" id="GO:0071949">
    <property type="term" value="F:FAD binding"/>
    <property type="evidence" value="ECO:0007669"/>
    <property type="project" value="InterPro"/>
</dbReference>
<keyword evidence="5 16" id="KW-0963">Cytoplasm</keyword>
<dbReference type="PROSITE" id="PS51387">
    <property type="entry name" value="FAD_PCMH"/>
    <property type="match status" value="1"/>
</dbReference>
<comment type="function">
    <text evidence="2 16">Cell wall formation.</text>
</comment>
<evidence type="ECO:0000313" key="18">
    <source>
        <dbReference type="EMBL" id="KKT65458.1"/>
    </source>
</evidence>
<evidence type="ECO:0000256" key="10">
    <source>
        <dbReference type="ARBA" id="ARBA00022960"/>
    </source>
</evidence>
<evidence type="ECO:0000256" key="4">
    <source>
        <dbReference type="ARBA" id="ARBA00004752"/>
    </source>
</evidence>
<evidence type="ECO:0000256" key="8">
    <source>
        <dbReference type="ARBA" id="ARBA00022827"/>
    </source>
</evidence>
<dbReference type="EC" id="1.3.1.98" evidence="16"/>
<dbReference type="GO" id="GO:0008360">
    <property type="term" value="P:regulation of cell shape"/>
    <property type="evidence" value="ECO:0007669"/>
    <property type="project" value="UniProtKB-KW"/>
</dbReference>
<dbReference type="Gene3D" id="3.30.465.10">
    <property type="match status" value="1"/>
</dbReference>
<accession>A0A0G1J2A2</accession>
<feature type="domain" description="FAD-binding PCMH-type" evidence="17">
    <location>
        <begin position="36"/>
        <end position="260"/>
    </location>
</feature>
<protein>
    <recommendedName>
        <fullName evidence="16">UDP-N-acetylenolpyruvoylglucosamine reductase</fullName>
        <ecNumber evidence="16">1.3.1.98</ecNumber>
    </recommendedName>
    <alternativeName>
        <fullName evidence="16">UDP-N-acetylmuramate dehydrogenase</fullName>
    </alternativeName>
</protein>
<dbReference type="InterPro" id="IPR016167">
    <property type="entry name" value="FAD-bd_PCMH_sub1"/>
</dbReference>
<evidence type="ECO:0000256" key="9">
    <source>
        <dbReference type="ARBA" id="ARBA00022857"/>
    </source>
</evidence>
<dbReference type="PATRIC" id="fig|1618564.3.peg.919"/>
<comment type="pathway">
    <text evidence="4 16">Cell wall biogenesis; peptidoglycan biosynthesis.</text>
</comment>
<dbReference type="GO" id="GO:0051301">
    <property type="term" value="P:cell division"/>
    <property type="evidence" value="ECO:0007669"/>
    <property type="project" value="UniProtKB-KW"/>
</dbReference>
<sequence length="373" mass="41055">MSFTKVSSRVLNELARGLPADRTRRNEPLALHTYIKLGGPADFFTVVKSADELAGTVIDAEEAGVPWFILGGGSNILVGDLGFRGLVIKNEADKIATGRTEWYIPRNDGLVTVTAESGALLSQLASFAIDHGLAGLEPFMSVPGTVGGAIFNNSHFRPSQNEFIGNLVEEAEILFPRATLDDVSSMRSARNPRSLRRRLPVGEKTKVLSGSSSMISETPSSVRPVPFRVSRDWFRFSYDYSRLQEEKAVVLRVKFKLEKGDPEELRSKSLELLKQRNSYQPIGSLSCGCMWRNPKEAPAGKLIDETGLKGIRVGGMSVSQTHANFMVNDGTGKVGDVLELMARVKKRVKKYCGVELEPEIFMVGEFSHENMKT</sequence>
<dbReference type="GO" id="GO:0009252">
    <property type="term" value="P:peptidoglycan biosynthetic process"/>
    <property type="evidence" value="ECO:0007669"/>
    <property type="project" value="UniProtKB-UniRule"/>
</dbReference>
<dbReference type="InterPro" id="IPR006094">
    <property type="entry name" value="Oxid_FAD_bind_N"/>
</dbReference>
<keyword evidence="10 16" id="KW-0133">Cell shape</keyword>
<keyword evidence="7 16" id="KW-0285">Flavoprotein</keyword>
<dbReference type="SUPFAM" id="SSF56194">
    <property type="entry name" value="Uridine diphospho-N-Acetylenolpyruvylglucosamine reductase, MurB, C-terminal domain"/>
    <property type="match status" value="1"/>
</dbReference>
<dbReference type="InterPro" id="IPR016169">
    <property type="entry name" value="FAD-bd_PCMH_sub2"/>
</dbReference>
<dbReference type="PANTHER" id="PTHR21071">
    <property type="entry name" value="UDP-N-ACETYLENOLPYRUVOYLGLUCOSAMINE REDUCTASE"/>
    <property type="match status" value="1"/>
</dbReference>
<comment type="caution">
    <text evidence="18">The sequence shown here is derived from an EMBL/GenBank/DDBJ whole genome shotgun (WGS) entry which is preliminary data.</text>
</comment>
<keyword evidence="8 16" id="KW-0274">FAD</keyword>
<comment type="subcellular location">
    <subcellularLocation>
        <location evidence="3 16">Cytoplasm</location>
    </subcellularLocation>
</comment>
<evidence type="ECO:0000256" key="15">
    <source>
        <dbReference type="ARBA" id="ARBA00048914"/>
    </source>
</evidence>
<gene>
    <name evidence="16" type="primary">murB</name>
    <name evidence="18" type="ORF">UW60_C0045G0011</name>
</gene>
<dbReference type="Gene3D" id="3.30.43.10">
    <property type="entry name" value="Uridine Diphospho-n-acetylenolpyruvylglucosamine Reductase, domain 2"/>
    <property type="match status" value="1"/>
</dbReference>
<evidence type="ECO:0000256" key="12">
    <source>
        <dbReference type="ARBA" id="ARBA00023002"/>
    </source>
</evidence>
<evidence type="ECO:0000256" key="11">
    <source>
        <dbReference type="ARBA" id="ARBA00022984"/>
    </source>
</evidence>
<comment type="similarity">
    <text evidence="16">Belongs to the MurB family.</text>
</comment>
<evidence type="ECO:0000256" key="6">
    <source>
        <dbReference type="ARBA" id="ARBA00022618"/>
    </source>
</evidence>
<comment type="caution">
    <text evidence="16">Lacks conserved residue(s) required for the propagation of feature annotation.</text>
</comment>
<dbReference type="SUPFAM" id="SSF56176">
    <property type="entry name" value="FAD-binding/transporter-associated domain-like"/>
    <property type="match status" value="1"/>
</dbReference>
<dbReference type="Proteomes" id="UP000034826">
    <property type="component" value="Unassembled WGS sequence"/>
</dbReference>
<proteinExistence type="inferred from homology"/>
<keyword evidence="14 16" id="KW-0961">Cell wall biogenesis/degradation</keyword>
<dbReference type="HAMAP" id="MF_00037">
    <property type="entry name" value="MurB"/>
    <property type="match status" value="1"/>
</dbReference>
<comment type="cofactor">
    <cofactor evidence="1 16">
        <name>FAD</name>
        <dbReference type="ChEBI" id="CHEBI:57692"/>
    </cofactor>
</comment>
<dbReference type="EMBL" id="LCIY01000045">
    <property type="protein sequence ID" value="KKT65458.1"/>
    <property type="molecule type" value="Genomic_DNA"/>
</dbReference>
<keyword evidence="12 16" id="KW-0560">Oxidoreductase</keyword>
<evidence type="ECO:0000256" key="7">
    <source>
        <dbReference type="ARBA" id="ARBA00022630"/>
    </source>
</evidence>
<evidence type="ECO:0000256" key="5">
    <source>
        <dbReference type="ARBA" id="ARBA00022490"/>
    </source>
</evidence>
<organism evidence="18 19">
    <name type="scientific">Candidatus Woesebacteria bacterium GW2011_GWA2_44_33</name>
    <dbReference type="NCBI Taxonomy" id="1618564"/>
    <lineage>
        <taxon>Bacteria</taxon>
        <taxon>Candidatus Woeseibacteriota</taxon>
    </lineage>
</organism>
<feature type="active site" description="Proton donor" evidence="16">
    <location>
        <position position="289"/>
    </location>
</feature>
<dbReference type="GO" id="GO:0005829">
    <property type="term" value="C:cytosol"/>
    <property type="evidence" value="ECO:0007669"/>
    <property type="project" value="TreeGrafter"/>
</dbReference>
<evidence type="ECO:0000256" key="13">
    <source>
        <dbReference type="ARBA" id="ARBA00023306"/>
    </source>
</evidence>
<keyword evidence="6 16" id="KW-0132">Cell division</keyword>
<evidence type="ECO:0000313" key="19">
    <source>
        <dbReference type="Proteomes" id="UP000034826"/>
    </source>
</evidence>
<reference evidence="18 19" key="1">
    <citation type="journal article" date="2015" name="Nature">
        <title>rRNA introns, odd ribosomes, and small enigmatic genomes across a large radiation of phyla.</title>
        <authorList>
            <person name="Brown C.T."/>
            <person name="Hug L.A."/>
            <person name="Thomas B.C."/>
            <person name="Sharon I."/>
            <person name="Castelle C.J."/>
            <person name="Singh A."/>
            <person name="Wilkins M.J."/>
            <person name="Williams K.H."/>
            <person name="Banfield J.F."/>
        </authorList>
    </citation>
    <scope>NUCLEOTIDE SEQUENCE [LARGE SCALE GENOMIC DNA]</scope>
</reference>
<feature type="active site" evidence="16">
    <location>
        <position position="359"/>
    </location>
</feature>
<dbReference type="GO" id="GO:0071555">
    <property type="term" value="P:cell wall organization"/>
    <property type="evidence" value="ECO:0007669"/>
    <property type="project" value="UniProtKB-KW"/>
</dbReference>
<evidence type="ECO:0000256" key="14">
    <source>
        <dbReference type="ARBA" id="ARBA00023316"/>
    </source>
</evidence>
<evidence type="ECO:0000256" key="1">
    <source>
        <dbReference type="ARBA" id="ARBA00001974"/>
    </source>
</evidence>
<dbReference type="Pfam" id="PF01565">
    <property type="entry name" value="FAD_binding_4"/>
    <property type="match status" value="1"/>
</dbReference>
<dbReference type="InterPro" id="IPR011601">
    <property type="entry name" value="MurB_C"/>
</dbReference>
<dbReference type="InterPro" id="IPR003170">
    <property type="entry name" value="MurB"/>
</dbReference>
<dbReference type="Gene3D" id="3.90.78.10">
    <property type="entry name" value="UDP-N-acetylenolpyruvoylglucosamine reductase, C-terminal domain"/>
    <property type="match status" value="1"/>
</dbReference>
<evidence type="ECO:0000256" key="16">
    <source>
        <dbReference type="HAMAP-Rule" id="MF_00037"/>
    </source>
</evidence>
<dbReference type="Pfam" id="PF02873">
    <property type="entry name" value="MurB_C"/>
    <property type="match status" value="1"/>
</dbReference>
<dbReference type="GO" id="GO:0008762">
    <property type="term" value="F:UDP-N-acetylmuramate dehydrogenase activity"/>
    <property type="evidence" value="ECO:0007669"/>
    <property type="project" value="UniProtKB-UniRule"/>
</dbReference>
<dbReference type="InterPro" id="IPR016166">
    <property type="entry name" value="FAD-bd_PCMH"/>
</dbReference>
<keyword evidence="11 16" id="KW-0573">Peptidoglycan synthesis</keyword>
<dbReference type="UniPathway" id="UPA00219"/>
<comment type="catalytic activity">
    <reaction evidence="15 16">
        <text>UDP-N-acetyl-alpha-D-muramate + NADP(+) = UDP-N-acetyl-3-O-(1-carboxyvinyl)-alpha-D-glucosamine + NADPH + H(+)</text>
        <dbReference type="Rhea" id="RHEA:12248"/>
        <dbReference type="ChEBI" id="CHEBI:15378"/>
        <dbReference type="ChEBI" id="CHEBI:57783"/>
        <dbReference type="ChEBI" id="CHEBI:58349"/>
        <dbReference type="ChEBI" id="CHEBI:68483"/>
        <dbReference type="ChEBI" id="CHEBI:70757"/>
        <dbReference type="EC" id="1.3.1.98"/>
    </reaction>
</comment>